<dbReference type="Pfam" id="PF13470">
    <property type="entry name" value="PIN_3"/>
    <property type="match status" value="1"/>
</dbReference>
<keyword evidence="3" id="KW-1185">Reference proteome</keyword>
<dbReference type="SUPFAM" id="SSF88723">
    <property type="entry name" value="PIN domain-like"/>
    <property type="match status" value="1"/>
</dbReference>
<evidence type="ECO:0000313" key="2">
    <source>
        <dbReference type="EMBL" id="TYB30518.1"/>
    </source>
</evidence>
<protein>
    <submittedName>
        <fullName evidence="2">VapC toxin family PIN domain ribonuclease</fullName>
    </submittedName>
</protein>
<dbReference type="EMBL" id="VSIX01000125">
    <property type="protein sequence ID" value="TYB30518.1"/>
    <property type="molecule type" value="Genomic_DNA"/>
</dbReference>
<sequence>MKKVFLDNDVVLDLLYEREPYNHYANIIFNNIIKNNLNGFVSSIIVANTYYILNTQLK</sequence>
<dbReference type="InterPro" id="IPR002716">
    <property type="entry name" value="PIN_dom"/>
</dbReference>
<evidence type="ECO:0000259" key="1">
    <source>
        <dbReference type="Pfam" id="PF13470"/>
    </source>
</evidence>
<evidence type="ECO:0000313" key="3">
    <source>
        <dbReference type="Proteomes" id="UP000324143"/>
    </source>
</evidence>
<organism evidence="2 3">
    <name type="scientific">Candidatus Mcinerneyibacterium aminivorans</name>
    <dbReference type="NCBI Taxonomy" id="2703815"/>
    <lineage>
        <taxon>Bacteria</taxon>
        <taxon>Candidatus Macinerneyibacteriota</taxon>
        <taxon>Candidatus Mcinerneyibacteria</taxon>
        <taxon>Candidatus Mcinerneyibacteriales</taxon>
        <taxon>Candidatus Mcinerneyibacteriaceae</taxon>
        <taxon>Candidatus Mcinerneyibacterium</taxon>
    </lineage>
</organism>
<reference evidence="2" key="1">
    <citation type="submission" date="2019-08" db="EMBL/GenBank/DDBJ databases">
        <title>Genomic characterization of a novel candidate phylum (ARYD3) from a high temperature, high salinity tertiary oil reservoir in north central Oklahoma, USA.</title>
        <authorList>
            <person name="Youssef N.H."/>
            <person name="Yadav A."/>
            <person name="Elshahed M.S."/>
        </authorList>
    </citation>
    <scope>NUCLEOTIDE SEQUENCE [LARGE SCALE GENOMIC DNA]</scope>
    <source>
        <strain evidence="2">ARYD3</strain>
    </source>
</reference>
<dbReference type="AlphaFoldDB" id="A0A5D0MGZ7"/>
<dbReference type="InterPro" id="IPR029060">
    <property type="entry name" value="PIN-like_dom_sf"/>
</dbReference>
<feature type="non-terminal residue" evidence="2">
    <location>
        <position position="58"/>
    </location>
</feature>
<accession>A0A5D0MGZ7</accession>
<gene>
    <name evidence="2" type="ORF">FXF47_08835</name>
</gene>
<comment type="caution">
    <text evidence="2">The sequence shown here is derived from an EMBL/GenBank/DDBJ whole genome shotgun (WGS) entry which is preliminary data.</text>
</comment>
<name>A0A5D0MGZ7_9BACT</name>
<dbReference type="Proteomes" id="UP000324143">
    <property type="component" value="Unassembled WGS sequence"/>
</dbReference>
<feature type="domain" description="PIN" evidence="1">
    <location>
        <begin position="3"/>
        <end position="55"/>
    </location>
</feature>
<proteinExistence type="predicted"/>